<sequence length="1058" mass="110326">MGGGGKDDGGVHVTWLGSRELRVLEAWADTLLPGFDVDDKEAADAIAEQMVAMVRANLFRKEVGPRERGNTTSGRGGRGGGGVLAWKRPNVNNCSQEQLPVKVEAYTRTLVRRCLAMYGRSGSDVGVAVLLAQAFEINISEEERSGLRVLFRVLSTRLGAFVLTGRAVPFQSQSLAARHGVLKRWSVSRIRPLRDAFQGVKRLTCSLFFSAHPEVHHKPSHPEGSGAESTAALAKIKTNPNWIDIRYDPQHHRFARDETPAVSSAGQRPDPIAAAAVRPGLWSGAKVKDRVSQTARAAAAVASTAPRPSTSLSANSHSNPPSPASSLPPSFSATAAAAPPSRVPAPEDVPPKFFSRPRSKSSGSAAATAGAFLPSSGTTSGSASAAPTSPHETLPQQLTVDVVVVGSGAGGGCAAGALAARGLRVAVLEKGGLYGAHDFARFSEMEAYKDMYEGQGVLATEGGAVVILAGSCVGGGTTVNWAASFRTPRHVRLEWSRKLGLKSFEPGGPFDDALDAVCSRLGVNIGNSHRAPGFPVPNASLRVNQHQSSLWNGAAASGRVPRAVPTNTKDCVDCGSCLHGCAYGSKQSTHVTWLQDGLDSGNIILVPHAKVERVLMDAGRATGVEAVVSPHGGGMAASLTVRARAVVVSGGAINTPAILLRSGLKHPMIGRHLCLHPVLAVGGVFPEDYDGEHGAGEDDPKRSTGGSMAAAAGTAGKQAKSKASASAKQKLEAEVGSGEGTNGSCPRVPGVGRGVMMGVYVQDLMRLDGGYGCVIEAPPSHPGLMGLVMPWNDALTHRYALGEEDSQVILQGRSEMLRMMRKAGASLLIPAHEGAPWFCPTDGKEGDEDLEGYVEAMESLGTTLNEAGLYSAHQMGSCRLSANPEDGPLRESGESWECDGLFVADASVFPTSLGINPMITVEAVAYMIADQVATRLGKDSEDSKPRGESSPLKRRIKTFGKAMVAAISRESSSTSDADNAGSSLTALRRSNSRGGSNRKLVPEEGGRGSDQTIIRVPGGAAAAERCVLPQSTLAVSAGGDAAAGMGDDFGVEVTDLYW</sequence>
<dbReference type="SUPFAM" id="SSF51905">
    <property type="entry name" value="FAD/NAD(P)-binding domain"/>
    <property type="match status" value="1"/>
</dbReference>
<dbReference type="Pfam" id="PF00890">
    <property type="entry name" value="FAD_binding_2"/>
    <property type="match status" value="1"/>
</dbReference>
<keyword evidence="2" id="KW-0285">Flavoprotein</keyword>
<reference evidence="7 8" key="1">
    <citation type="journal article" date="2010" name="Nature">
        <title>The Ectocarpus genome and the independent evolution of multicellularity in brown algae.</title>
        <authorList>
            <person name="Cock J.M."/>
            <person name="Sterck L."/>
            <person name="Rouze P."/>
            <person name="Scornet D."/>
            <person name="Allen A.E."/>
            <person name="Amoutzias G."/>
            <person name="Anthouard V."/>
            <person name="Artiguenave F."/>
            <person name="Aury J.M."/>
            <person name="Badger J.H."/>
            <person name="Beszteri B."/>
            <person name="Billiau K."/>
            <person name="Bonnet E."/>
            <person name="Bothwell J.H."/>
            <person name="Bowler C."/>
            <person name="Boyen C."/>
            <person name="Brownlee C."/>
            <person name="Carrano C.J."/>
            <person name="Charrier B."/>
            <person name="Cho G.Y."/>
            <person name="Coelho S.M."/>
            <person name="Collen J."/>
            <person name="Corre E."/>
            <person name="Da Silva C."/>
            <person name="Delage L."/>
            <person name="Delaroque N."/>
            <person name="Dittami S.M."/>
            <person name="Doulbeau S."/>
            <person name="Elias M."/>
            <person name="Farnham G."/>
            <person name="Gachon C.M."/>
            <person name="Gschloessl B."/>
            <person name="Heesch S."/>
            <person name="Jabbari K."/>
            <person name="Jubin C."/>
            <person name="Kawai H."/>
            <person name="Kimura K."/>
            <person name="Kloareg B."/>
            <person name="Kupper F.C."/>
            <person name="Lang D."/>
            <person name="Le Bail A."/>
            <person name="Leblanc C."/>
            <person name="Lerouge P."/>
            <person name="Lohr M."/>
            <person name="Lopez P.J."/>
            <person name="Martens C."/>
            <person name="Maumus F."/>
            <person name="Michel G."/>
            <person name="Miranda-Saavedra D."/>
            <person name="Morales J."/>
            <person name="Moreau H."/>
            <person name="Motomura T."/>
            <person name="Nagasato C."/>
            <person name="Napoli C.A."/>
            <person name="Nelson D.R."/>
            <person name="Nyvall-Collen P."/>
            <person name="Peters A.F."/>
            <person name="Pommier C."/>
            <person name="Potin P."/>
            <person name="Poulain J."/>
            <person name="Quesneville H."/>
            <person name="Read B."/>
            <person name="Rensing S.A."/>
            <person name="Ritter A."/>
            <person name="Rousvoal S."/>
            <person name="Samanta M."/>
            <person name="Samson G."/>
            <person name="Schroeder D.C."/>
            <person name="Segurens B."/>
            <person name="Strittmatter M."/>
            <person name="Tonon T."/>
            <person name="Tregear J.W."/>
            <person name="Valentin K."/>
            <person name="von Dassow P."/>
            <person name="Yamagishi T."/>
            <person name="Van de Peer Y."/>
            <person name="Wincker P."/>
        </authorList>
    </citation>
    <scope>NUCLEOTIDE SEQUENCE [LARGE SCALE GENOMIC DNA]</scope>
    <source>
        <strain evidence="8">Ec32 / CCAP1310/4</strain>
    </source>
</reference>
<dbReference type="GO" id="GO:0016614">
    <property type="term" value="F:oxidoreductase activity, acting on CH-OH group of donors"/>
    <property type="evidence" value="ECO:0007669"/>
    <property type="project" value="InterPro"/>
</dbReference>
<dbReference type="OrthoDB" id="186857at2759"/>
<evidence type="ECO:0000313" key="8">
    <source>
        <dbReference type="Proteomes" id="UP000002630"/>
    </source>
</evidence>
<dbReference type="InterPro" id="IPR036188">
    <property type="entry name" value="FAD/NAD-bd_sf"/>
</dbReference>
<dbReference type="EMBL" id="FN649751">
    <property type="protein sequence ID" value="CBJ27378.1"/>
    <property type="molecule type" value="Genomic_DNA"/>
</dbReference>
<dbReference type="Pfam" id="PF00732">
    <property type="entry name" value="GMC_oxred_N"/>
    <property type="match status" value="1"/>
</dbReference>
<feature type="domain" description="4Fe-4S ferredoxin-type" evidence="6">
    <location>
        <begin position="562"/>
        <end position="591"/>
    </location>
</feature>
<dbReference type="Proteomes" id="UP000002630">
    <property type="component" value="Linkage Group LG26"/>
</dbReference>
<dbReference type="InterPro" id="IPR017896">
    <property type="entry name" value="4Fe4S_Fe-S-bd"/>
</dbReference>
<feature type="compositionally biased region" description="Low complexity" evidence="5">
    <location>
        <begin position="360"/>
        <end position="390"/>
    </location>
</feature>
<evidence type="ECO:0000313" key="7">
    <source>
        <dbReference type="EMBL" id="CBJ27378.1"/>
    </source>
</evidence>
<dbReference type="InterPro" id="IPR003953">
    <property type="entry name" value="FAD-dep_OxRdtase_2_FAD-bd"/>
</dbReference>
<dbReference type="EMBL" id="FN648894">
    <property type="protein sequence ID" value="CBJ27378.1"/>
    <property type="molecule type" value="Genomic_DNA"/>
</dbReference>
<feature type="compositionally biased region" description="Low complexity" evidence="5">
    <location>
        <begin position="703"/>
        <end position="728"/>
    </location>
</feature>
<dbReference type="PANTHER" id="PTHR46056:SF12">
    <property type="entry name" value="LONG-CHAIN-ALCOHOL OXIDASE"/>
    <property type="match status" value="1"/>
</dbReference>
<organism evidence="7 8">
    <name type="scientific">Ectocarpus siliculosus</name>
    <name type="common">Brown alga</name>
    <name type="synonym">Conferva siliculosa</name>
    <dbReference type="NCBI Taxonomy" id="2880"/>
    <lineage>
        <taxon>Eukaryota</taxon>
        <taxon>Sar</taxon>
        <taxon>Stramenopiles</taxon>
        <taxon>Ochrophyta</taxon>
        <taxon>PX clade</taxon>
        <taxon>Phaeophyceae</taxon>
        <taxon>Ectocarpales</taxon>
        <taxon>Ectocarpaceae</taxon>
        <taxon>Ectocarpus</taxon>
    </lineage>
</organism>
<dbReference type="STRING" id="2880.D7G5T1"/>
<dbReference type="InterPro" id="IPR007867">
    <property type="entry name" value="GMC_OxRtase_C"/>
</dbReference>
<feature type="compositionally biased region" description="Basic and acidic residues" evidence="5">
    <location>
        <begin position="691"/>
        <end position="702"/>
    </location>
</feature>
<dbReference type="PANTHER" id="PTHR46056">
    <property type="entry name" value="LONG-CHAIN-ALCOHOL OXIDASE"/>
    <property type="match status" value="1"/>
</dbReference>
<dbReference type="GO" id="GO:0050660">
    <property type="term" value="F:flavin adenine dinucleotide binding"/>
    <property type="evidence" value="ECO:0007669"/>
    <property type="project" value="InterPro"/>
</dbReference>
<dbReference type="InParanoid" id="D7G5T1"/>
<evidence type="ECO:0000256" key="5">
    <source>
        <dbReference type="SAM" id="MobiDB-lite"/>
    </source>
</evidence>
<evidence type="ECO:0000256" key="1">
    <source>
        <dbReference type="ARBA" id="ARBA00010790"/>
    </source>
</evidence>
<evidence type="ECO:0000259" key="6">
    <source>
        <dbReference type="PROSITE" id="PS51379"/>
    </source>
</evidence>
<proteinExistence type="inferred from homology"/>
<feature type="compositionally biased region" description="Low complexity" evidence="5">
    <location>
        <begin position="988"/>
        <end position="998"/>
    </location>
</feature>
<gene>
    <name evidence="7" type="ORF">Esi_0067_0077</name>
</gene>
<dbReference type="Gene3D" id="3.50.50.60">
    <property type="entry name" value="FAD/NAD(P)-binding domain"/>
    <property type="match status" value="2"/>
</dbReference>
<protein>
    <submittedName>
        <fullName evidence="7">Oxidoreductase</fullName>
    </submittedName>
</protein>
<feature type="region of interest" description="Disordered" evidence="5">
    <location>
        <begin position="935"/>
        <end position="954"/>
    </location>
</feature>
<feature type="region of interest" description="Disordered" evidence="5">
    <location>
        <begin position="63"/>
        <end position="82"/>
    </location>
</feature>
<feature type="region of interest" description="Disordered" evidence="5">
    <location>
        <begin position="968"/>
        <end position="1012"/>
    </location>
</feature>
<feature type="region of interest" description="Disordered" evidence="5">
    <location>
        <begin position="690"/>
        <end position="746"/>
    </location>
</feature>
<evidence type="ECO:0000256" key="4">
    <source>
        <dbReference type="ARBA" id="ARBA00023002"/>
    </source>
</evidence>
<evidence type="ECO:0000256" key="2">
    <source>
        <dbReference type="ARBA" id="ARBA00022630"/>
    </source>
</evidence>
<keyword evidence="8" id="KW-1185">Reference proteome</keyword>
<dbReference type="eggNOG" id="ENOG502QSD8">
    <property type="taxonomic scope" value="Eukaryota"/>
</dbReference>
<feature type="compositionally biased region" description="Basic and acidic residues" evidence="5">
    <location>
        <begin position="936"/>
        <end position="947"/>
    </location>
</feature>
<name>D7G5T1_ECTSI</name>
<dbReference type="AlphaFoldDB" id="D7G5T1"/>
<feature type="compositionally biased region" description="Polar residues" evidence="5">
    <location>
        <begin position="969"/>
        <end position="985"/>
    </location>
</feature>
<dbReference type="InterPro" id="IPR000172">
    <property type="entry name" value="GMC_OxRdtase_N"/>
</dbReference>
<comment type="similarity">
    <text evidence="1">Belongs to the GMC oxidoreductase family.</text>
</comment>
<accession>D7G5T1</accession>
<feature type="region of interest" description="Disordered" evidence="5">
    <location>
        <begin position="298"/>
        <end position="394"/>
    </location>
</feature>
<keyword evidence="4" id="KW-0560">Oxidoreductase</keyword>
<evidence type="ECO:0000256" key="3">
    <source>
        <dbReference type="ARBA" id="ARBA00022827"/>
    </source>
</evidence>
<dbReference type="PROSITE" id="PS51379">
    <property type="entry name" value="4FE4S_FER_2"/>
    <property type="match status" value="1"/>
</dbReference>
<feature type="compositionally biased region" description="Low complexity" evidence="5">
    <location>
        <begin position="298"/>
        <end position="346"/>
    </location>
</feature>
<keyword evidence="3" id="KW-0274">FAD</keyword>
<dbReference type="Pfam" id="PF05199">
    <property type="entry name" value="GMC_oxred_C"/>
    <property type="match status" value="1"/>
</dbReference>